<organism evidence="2 3">
    <name type="scientific">Galeopterus variegatus</name>
    <name type="common">Malayan flying lemur</name>
    <name type="synonym">Cynocephalus variegatus</name>
    <dbReference type="NCBI Taxonomy" id="482537"/>
    <lineage>
        <taxon>Eukaryota</taxon>
        <taxon>Metazoa</taxon>
        <taxon>Chordata</taxon>
        <taxon>Craniata</taxon>
        <taxon>Vertebrata</taxon>
        <taxon>Euteleostomi</taxon>
        <taxon>Mammalia</taxon>
        <taxon>Eutheria</taxon>
        <taxon>Euarchontoglires</taxon>
        <taxon>Dermoptera</taxon>
        <taxon>Cynocephalidae</taxon>
        <taxon>Galeopterus</taxon>
    </lineage>
</organism>
<feature type="region of interest" description="Disordered" evidence="1">
    <location>
        <begin position="78"/>
        <end position="97"/>
    </location>
</feature>
<protein>
    <submittedName>
        <fullName evidence="3">Amyotrophic lateral sclerosis 2 chromosomal region candidate gene 11 protein</fullName>
    </submittedName>
</protein>
<feature type="compositionally biased region" description="Basic and acidic residues" evidence="1">
    <location>
        <begin position="220"/>
        <end position="231"/>
    </location>
</feature>
<dbReference type="Proteomes" id="UP000694923">
    <property type="component" value="Unplaced"/>
</dbReference>
<evidence type="ECO:0000313" key="2">
    <source>
        <dbReference type="Proteomes" id="UP000694923"/>
    </source>
</evidence>
<sequence length="1299" mass="150658">MAILEINKVAFSLKEYNPSSFKPEYIKFGPKYQFQKFKDSFDPFLRDTNNKMSVRKRKDQDIYKSRNILSAEVIEYEDQDPPYPEHSKTTGPTNKNLAHDSNIIRRKSSDTENKLVCDPTINTIETVDTKNKLKERLPRVSLPSCFERESSVTGNVNTDTCRLSKSLSLNPHIENLKQSMVLKSILSKNLQDLSDKLFSKPEVYMNTEARKKSRSPPLSIHDKPSSGTEDKVFEKIQDLNSWLSEKDISNSKALLSQIIKNIPADSIPEGGPEESPEVQERVSEKHLEADEINFPMKKKSSFKKKHLIDEVPSSKSGVNGFLHDCVIKQIFTAPILSELEIGVKELSKAQVNFQDQLPTPWERNLSSHISVHYKEKYDEIEFLQPKSVVSQIIQAFPIDTLLESGIVKVIELDKEHQESSLLGMEIVFPEEKPKDSTKDYSEIKSKTKPLSEKTIPIIPKETTSSINRIKFIEEGQNMSPQDLKYHSVPDKKPYFPSNCQRLDRKENDLSSTLENLSSSLMDSLNESDTIMLKSFLKNIFKVFFKYNPSERKRQPEKELERLIEHSFPSDTEHLEEIQGNFDKTDKLDRKPVLSPKLRVFLEELSESEVKNLKSELSKQIQHYLVERLSESGHITKEDLPKIYQNLHLMNEKAEPKGQNIFQEKYSETVKEIMMFVNNFNHHFIDKHLEIKLRSFLNEILQNYFLKNLSESSLFNETEHETIHSDISSLRTESSSISFHEVGQDISKGSFGRRLEINMKYPLNKPLQNYLIALSENELLNLKADLSKHLQSLFIEKLAKSGQVTERQLEGIYQHINLLNSSLTPLKYITTDLPFRDENHFMEEHSEKQNKYSKNVQKNTLQNVTEDKLIETELIRKEEKEYFHLHNLKENSSTIREKKSYHPNEGAKTLSLIKVQPSSNKNIQAIPLNKSSERLTEIVLKKQKKEHGFMQLPQAENSVCKAEVQDPYNWSGKSKITQSKACFERTLKMKPLGKKDHINIYELTNQEKPEAVLSLYPRIPNCRMPRGDEEYLNRLTFPSWHTNTHFNSETREKSKLEDQYFQRLKGNNNNNKKRLVTFAQCKQEIQFLYIKPNEICNEKCANFPESQSFQYKVVEDEKNSKPSLFPEVLKRENLTPKVRKERDHVAKPKKSFNKAVRMVPTPLPTTRIHLRKSVPRTLLHWTARRTIHDCSDKFEELQVTSFKHLQKAKSRARLLGKNPDDSHNQAKHSARPYTAPEVNKRQESYTGKCANPQMVSAGLVHINDKTSDYEMRKMQPKKILKDVEKCSLICDIIQMLNSSE</sequence>
<feature type="region of interest" description="Disordered" evidence="1">
    <location>
        <begin position="208"/>
        <end position="231"/>
    </location>
</feature>
<evidence type="ECO:0000313" key="3">
    <source>
        <dbReference type="RefSeq" id="XP_008579874.1"/>
    </source>
</evidence>
<dbReference type="GeneID" id="103597791"/>
<reference evidence="3" key="1">
    <citation type="submission" date="2025-08" db="UniProtKB">
        <authorList>
            <consortium name="RefSeq"/>
        </authorList>
    </citation>
    <scope>IDENTIFICATION</scope>
</reference>
<gene>
    <name evidence="3" type="primary">ALS2CR11</name>
</gene>
<name>A0ABM0RGY3_GALVR</name>
<dbReference type="RefSeq" id="XP_008579874.1">
    <property type="nucleotide sequence ID" value="XM_008581652.1"/>
</dbReference>
<keyword evidence="2" id="KW-1185">Reference proteome</keyword>
<proteinExistence type="predicted"/>
<evidence type="ECO:0000256" key="1">
    <source>
        <dbReference type="SAM" id="MobiDB-lite"/>
    </source>
</evidence>
<feature type="region of interest" description="Disordered" evidence="1">
    <location>
        <begin position="1209"/>
        <end position="1238"/>
    </location>
</feature>
<dbReference type="InterPro" id="IPR031462">
    <property type="entry name" value="CTSRT"/>
</dbReference>
<dbReference type="PANTHER" id="PTHR21665">
    <property type="entry name" value="CATION CHANNEL SPERM-ASSOCIATED TARGETING SUBUNIT TAU"/>
    <property type="match status" value="1"/>
</dbReference>
<accession>A0ABM0RGY3</accession>
<dbReference type="PANTHER" id="PTHR21665:SF2">
    <property type="entry name" value="CATION CHANNEL SPERM-ASSOCIATED TARGETING SUBUNIT TAU"/>
    <property type="match status" value="1"/>
</dbReference>